<keyword evidence="7" id="KW-1185">Reference proteome</keyword>
<organism evidence="6 7">
    <name type="scientific">Postechiella marina</name>
    <dbReference type="NCBI Taxonomy" id="943941"/>
    <lineage>
        <taxon>Bacteria</taxon>
        <taxon>Pseudomonadati</taxon>
        <taxon>Bacteroidota</taxon>
        <taxon>Flavobacteriia</taxon>
        <taxon>Flavobacteriales</taxon>
        <taxon>Flavobacteriaceae</taxon>
        <taxon>Postechiella</taxon>
    </lineage>
</organism>
<dbReference type="InterPro" id="IPR004838">
    <property type="entry name" value="NHTrfase_class1_PyrdxlP-BS"/>
</dbReference>
<comment type="caution">
    <text evidence="6">The sequence shown here is derived from an EMBL/GenBank/DDBJ whole genome shotgun (WGS) entry which is preliminary data.</text>
</comment>
<evidence type="ECO:0000256" key="2">
    <source>
        <dbReference type="ARBA" id="ARBA00022576"/>
    </source>
</evidence>
<dbReference type="InterPro" id="IPR015422">
    <property type="entry name" value="PyrdxlP-dep_Trfase_small"/>
</dbReference>
<dbReference type="Gene3D" id="3.40.640.10">
    <property type="entry name" value="Type I PLP-dependent aspartate aminotransferase-like (Major domain)"/>
    <property type="match status" value="1"/>
</dbReference>
<reference evidence="7" key="1">
    <citation type="journal article" date="2019" name="Int. J. Syst. Evol. Microbiol.">
        <title>The Global Catalogue of Microorganisms (GCM) 10K type strain sequencing project: providing services to taxonomists for standard genome sequencing and annotation.</title>
        <authorList>
            <consortium name="The Broad Institute Genomics Platform"/>
            <consortium name="The Broad Institute Genome Sequencing Center for Infectious Disease"/>
            <person name="Wu L."/>
            <person name="Ma J."/>
        </authorList>
    </citation>
    <scope>NUCLEOTIDE SEQUENCE [LARGE SCALE GENOMIC DNA]</scope>
    <source>
        <strain evidence="7">JCM 17630</strain>
    </source>
</reference>
<evidence type="ECO:0000256" key="4">
    <source>
        <dbReference type="RuleBase" id="RU000481"/>
    </source>
</evidence>
<dbReference type="GO" id="GO:0008483">
    <property type="term" value="F:transaminase activity"/>
    <property type="evidence" value="ECO:0007669"/>
    <property type="project" value="UniProtKB-KW"/>
</dbReference>
<dbReference type="PROSITE" id="PS00105">
    <property type="entry name" value="AA_TRANSFER_CLASS_1"/>
    <property type="match status" value="1"/>
</dbReference>
<keyword evidence="2 4" id="KW-0032">Aminotransferase</keyword>
<dbReference type="Gene3D" id="3.90.1150.10">
    <property type="entry name" value="Aspartate Aminotransferase, domain 1"/>
    <property type="match status" value="1"/>
</dbReference>
<proteinExistence type="inferred from homology"/>
<evidence type="ECO:0000313" key="7">
    <source>
        <dbReference type="Proteomes" id="UP001501496"/>
    </source>
</evidence>
<protein>
    <recommendedName>
        <fullName evidence="4">Aminotransferase</fullName>
        <ecNumber evidence="4">2.6.1.-</ecNumber>
    </recommendedName>
</protein>
<sequence length="381" mass="42804">MIEVAKRLNTVEEYYFSKKLREVNLLIASGKPVINLGIGSPDLQPPQRVVEAIQNGLMDAGAHKYQGYQGLPELRQAITGFYKDHFNVPLSANTEVLPLMGSKEGIMHISMAYLNEGDGVLIPNPGYPTYQSVTKLVGAEPIFYELDQANNWMPNLEALEKQDLSRVKIMWVNYPHMPTGAQPTKTVFKDLVAFAKKHNILIVNDNPYSFILNDNPQSILSVPGAKDVCLELNSLSKTFNMAGWRVGMVVGDNKYITNILKVKSNMDSGMFYGIQKGAIEALKCSKMWFSTLNSVYKKRRDLVWKLAEALNCTYNENAIGLFVWAKLPEHIKAEEYIDLILKEHNIFITPGTIFGSQGEGYIRFSLCAQEDDLEEAIARVK</sequence>
<comment type="cofactor">
    <cofactor evidence="1 4">
        <name>pyridoxal 5'-phosphate</name>
        <dbReference type="ChEBI" id="CHEBI:597326"/>
    </cofactor>
</comment>
<dbReference type="RefSeq" id="WP_344787385.1">
    <property type="nucleotide sequence ID" value="NZ_BAABCA010000003.1"/>
</dbReference>
<dbReference type="InterPro" id="IPR004839">
    <property type="entry name" value="Aminotransferase_I/II_large"/>
</dbReference>
<dbReference type="SUPFAM" id="SSF53383">
    <property type="entry name" value="PLP-dependent transferases"/>
    <property type="match status" value="1"/>
</dbReference>
<dbReference type="PANTHER" id="PTHR42832">
    <property type="entry name" value="AMINO ACID AMINOTRANSFERASE"/>
    <property type="match status" value="1"/>
</dbReference>
<dbReference type="Pfam" id="PF00155">
    <property type="entry name" value="Aminotran_1_2"/>
    <property type="match status" value="1"/>
</dbReference>
<accession>A0ABP8C648</accession>
<comment type="similarity">
    <text evidence="4">Belongs to the class-I pyridoxal-phosphate-dependent aminotransferase family.</text>
</comment>
<dbReference type="EC" id="2.6.1.-" evidence="4"/>
<evidence type="ECO:0000259" key="5">
    <source>
        <dbReference type="Pfam" id="PF00155"/>
    </source>
</evidence>
<evidence type="ECO:0000256" key="1">
    <source>
        <dbReference type="ARBA" id="ARBA00001933"/>
    </source>
</evidence>
<feature type="domain" description="Aminotransferase class I/classII large" evidence="5">
    <location>
        <begin position="32"/>
        <end position="379"/>
    </location>
</feature>
<dbReference type="InterPro" id="IPR050881">
    <property type="entry name" value="LL-DAP_aminotransferase"/>
</dbReference>
<evidence type="ECO:0000256" key="3">
    <source>
        <dbReference type="ARBA" id="ARBA00022679"/>
    </source>
</evidence>
<gene>
    <name evidence="6" type="ORF">GCM10022291_13590</name>
</gene>
<evidence type="ECO:0000313" key="6">
    <source>
        <dbReference type="EMBL" id="GAA4234387.1"/>
    </source>
</evidence>
<dbReference type="PANTHER" id="PTHR42832:SF3">
    <property type="entry name" value="L-GLUTAMINE--4-(METHYLSULFANYL)-2-OXOBUTANOATE AMINOTRANSFERASE"/>
    <property type="match status" value="1"/>
</dbReference>
<dbReference type="InterPro" id="IPR015424">
    <property type="entry name" value="PyrdxlP-dep_Trfase"/>
</dbReference>
<dbReference type="Proteomes" id="UP001501496">
    <property type="component" value="Unassembled WGS sequence"/>
</dbReference>
<dbReference type="EMBL" id="BAABCA010000003">
    <property type="protein sequence ID" value="GAA4234387.1"/>
    <property type="molecule type" value="Genomic_DNA"/>
</dbReference>
<keyword evidence="3 4" id="KW-0808">Transferase</keyword>
<dbReference type="InterPro" id="IPR015421">
    <property type="entry name" value="PyrdxlP-dep_Trfase_major"/>
</dbReference>
<name>A0ABP8C648_9FLAO</name>
<dbReference type="CDD" id="cd00609">
    <property type="entry name" value="AAT_like"/>
    <property type="match status" value="1"/>
</dbReference>